<dbReference type="OrthoDB" id="4314040at2759"/>
<name>A0A9P1M740_9PEZI</name>
<gene>
    <name evidence="2" type="ORF">PPNO1_LOCUS2462</name>
</gene>
<dbReference type="EMBL" id="CALLCH030000005">
    <property type="protein sequence ID" value="CAI4212711.1"/>
    <property type="molecule type" value="Genomic_DNA"/>
</dbReference>
<comment type="caution">
    <text evidence="2">The sequence shown here is derived from an EMBL/GenBank/DDBJ whole genome shotgun (WGS) entry which is preliminary data.</text>
</comment>
<accession>A0A9P1M740</accession>
<keyword evidence="1" id="KW-0539">Nucleus</keyword>
<dbReference type="InterPro" id="IPR021858">
    <property type="entry name" value="Fun_TF"/>
</dbReference>
<evidence type="ECO:0000313" key="2">
    <source>
        <dbReference type="EMBL" id="CAI4212711.1"/>
    </source>
</evidence>
<keyword evidence="3" id="KW-1185">Reference proteome</keyword>
<evidence type="ECO:0000313" key="3">
    <source>
        <dbReference type="Proteomes" id="UP000838763"/>
    </source>
</evidence>
<proteinExistence type="predicted"/>
<evidence type="ECO:0000256" key="1">
    <source>
        <dbReference type="ARBA" id="ARBA00023242"/>
    </source>
</evidence>
<reference evidence="2" key="1">
    <citation type="submission" date="2022-11" db="EMBL/GenBank/DDBJ databases">
        <authorList>
            <person name="Scott C."/>
            <person name="Bruce N."/>
        </authorList>
    </citation>
    <scope>NUCLEOTIDE SEQUENCE</scope>
</reference>
<organism evidence="2 3">
    <name type="scientific">Parascedosporium putredinis</name>
    <dbReference type="NCBI Taxonomy" id="1442378"/>
    <lineage>
        <taxon>Eukaryota</taxon>
        <taxon>Fungi</taxon>
        <taxon>Dikarya</taxon>
        <taxon>Ascomycota</taxon>
        <taxon>Pezizomycotina</taxon>
        <taxon>Sordariomycetes</taxon>
        <taxon>Hypocreomycetidae</taxon>
        <taxon>Microascales</taxon>
        <taxon>Microascaceae</taxon>
        <taxon>Parascedosporium</taxon>
    </lineage>
</organism>
<sequence length="402" mass="45225">MKLYIRNTSEIGTENARDSWGRSASAVTDDFRVSSLAAGVDLDLLIASTTMENQLNRDTQTSSDIIPSAELYDLDDECYDRVNGLITLDIASVGDPDPRTSFSWAITPELNAEVGGRSQEDRLQGITDAAEAITVPELRALSDSVYNELGSYVCKTTGDTFAYIYSLQSQSQALATLRKSIRDLKSREDRNYGEEIACLKRDVLATVLLQLTVEMANGGRQMPGHIDFAMQLFDDLGYVRVRPALSVETEIRALANRYFNGEERPRERKYLTLLAKCFYWSTVILLQRRVFRDAPSSNRVQAALAMLLKLMDDLPLGCGPDSSLSLPLYVAARESVDAEHRERVREKSRQLISHYPSKTREAMLVAFETWWHDMDVADDWIELTIRPRSAVDQVKDGTLLMI</sequence>
<dbReference type="Pfam" id="PF11951">
    <property type="entry name" value="Fungal_trans_2"/>
    <property type="match status" value="1"/>
</dbReference>
<dbReference type="Proteomes" id="UP000838763">
    <property type="component" value="Unassembled WGS sequence"/>
</dbReference>
<protein>
    <submittedName>
        <fullName evidence="2">Uncharacterized protein</fullName>
    </submittedName>
</protein>
<dbReference type="AlphaFoldDB" id="A0A9P1M740"/>